<accession>A0ABR5AR01</accession>
<keyword evidence="1" id="KW-0472">Membrane</keyword>
<evidence type="ECO:0000313" key="3">
    <source>
        <dbReference type="Proteomes" id="UP000031982"/>
    </source>
</evidence>
<keyword evidence="1" id="KW-0812">Transmembrane</keyword>
<evidence type="ECO:0008006" key="4">
    <source>
        <dbReference type="Google" id="ProtNLM"/>
    </source>
</evidence>
<comment type="caution">
    <text evidence="2">The sequence shown here is derived from an EMBL/GenBank/DDBJ whole genome shotgun (WGS) entry which is preliminary data.</text>
</comment>
<dbReference type="RefSeq" id="WP_169799384.1">
    <property type="nucleotide sequence ID" value="NZ_BSSZ01000009.1"/>
</dbReference>
<dbReference type="EMBL" id="JXLP01000018">
    <property type="protein sequence ID" value="KIL77099.1"/>
    <property type="molecule type" value="Genomic_DNA"/>
</dbReference>
<keyword evidence="3" id="KW-1185">Reference proteome</keyword>
<reference evidence="2 3" key="1">
    <citation type="submission" date="2015-01" db="EMBL/GenBank/DDBJ databases">
        <title>Genome Assembly of Bacillus badius MTCC 1458.</title>
        <authorList>
            <person name="Verma A."/>
            <person name="Khatri I."/>
            <person name="Mual P."/>
            <person name="Subramanian S."/>
            <person name="Krishnamurthi S."/>
        </authorList>
    </citation>
    <scope>NUCLEOTIDE SEQUENCE [LARGE SCALE GENOMIC DNA]</scope>
    <source>
        <strain evidence="2 3">MTCC 1458</strain>
    </source>
</reference>
<sequence length="107" mass="12286">MNLKKTLISVLILCFVVTLCYMLYQRVMFGERTEREELLEAVVWKLQEEGYTSEDVESITIKYAYFKGGTRPYDASVVFKKDTGTAILYGWKTPKKKEVVNVGTTSP</sequence>
<evidence type="ECO:0000313" key="2">
    <source>
        <dbReference type="EMBL" id="KIL77099.1"/>
    </source>
</evidence>
<keyword evidence="1" id="KW-1133">Transmembrane helix</keyword>
<evidence type="ECO:0000256" key="1">
    <source>
        <dbReference type="SAM" id="Phobius"/>
    </source>
</evidence>
<dbReference type="InterPro" id="IPR021486">
    <property type="entry name" value="DUF3139"/>
</dbReference>
<name>A0ABR5AR01_BACBA</name>
<gene>
    <name evidence="2" type="ORF">SD77_1851</name>
</gene>
<organism evidence="2 3">
    <name type="scientific">Bacillus badius</name>
    <dbReference type="NCBI Taxonomy" id="1455"/>
    <lineage>
        <taxon>Bacteria</taxon>
        <taxon>Bacillati</taxon>
        <taxon>Bacillota</taxon>
        <taxon>Bacilli</taxon>
        <taxon>Bacillales</taxon>
        <taxon>Bacillaceae</taxon>
        <taxon>Pseudobacillus</taxon>
    </lineage>
</organism>
<dbReference type="Pfam" id="PF11337">
    <property type="entry name" value="DUF3139"/>
    <property type="match status" value="1"/>
</dbReference>
<proteinExistence type="predicted"/>
<feature type="transmembrane region" description="Helical" evidence="1">
    <location>
        <begin position="6"/>
        <end position="24"/>
    </location>
</feature>
<dbReference type="Proteomes" id="UP000031982">
    <property type="component" value="Unassembled WGS sequence"/>
</dbReference>
<protein>
    <recommendedName>
        <fullName evidence="4">DUF3139 domain-containing protein</fullName>
    </recommendedName>
</protein>